<feature type="compositionally biased region" description="Basic residues" evidence="1">
    <location>
        <begin position="58"/>
        <end position="70"/>
    </location>
</feature>
<evidence type="ECO:0000313" key="2">
    <source>
        <dbReference type="EMBL" id="CAF1243006.1"/>
    </source>
</evidence>
<feature type="region of interest" description="Disordered" evidence="1">
    <location>
        <begin position="37"/>
        <end position="81"/>
    </location>
</feature>
<feature type="compositionally biased region" description="Low complexity" evidence="1">
    <location>
        <begin position="37"/>
        <end position="49"/>
    </location>
</feature>
<protein>
    <submittedName>
        <fullName evidence="3">Uncharacterized protein</fullName>
    </submittedName>
</protein>
<name>A0A818GYG8_9BILA</name>
<sequence length="226" mass="24769">MSKSTTATKTKEQMVLAPMMRKVVAQRKLIQKQYQLATTSSSTTAASATEALNSSGGRQKKNEKNKKPKRNGFGQAATNPVAEIPASNRQCTMSVVCISATRSGVPVPIPSLGVASVTPSVSIPRILRLSGRSSPPNPRSPAQSGKRKRSPSPTYIKEPIHFTRAWVNNRETFSIQVENILNAASFSPTRAVEECERRSELTSYLFRWRLEQAAKATIADLKKILK</sequence>
<dbReference type="EMBL" id="CAJNON010000400">
    <property type="protein sequence ID" value="CAF1243006.1"/>
    <property type="molecule type" value="Genomic_DNA"/>
</dbReference>
<reference evidence="3" key="1">
    <citation type="submission" date="2021-02" db="EMBL/GenBank/DDBJ databases">
        <authorList>
            <person name="Nowell W R."/>
        </authorList>
    </citation>
    <scope>NUCLEOTIDE SEQUENCE</scope>
</reference>
<proteinExistence type="predicted"/>
<dbReference type="OrthoDB" id="10359941at2759"/>
<dbReference type="AlphaFoldDB" id="A0A818GYG8"/>
<evidence type="ECO:0000256" key="1">
    <source>
        <dbReference type="SAM" id="MobiDB-lite"/>
    </source>
</evidence>
<comment type="caution">
    <text evidence="3">The sequence shown here is derived from an EMBL/GenBank/DDBJ whole genome shotgun (WGS) entry which is preliminary data.</text>
</comment>
<dbReference type="Proteomes" id="UP000663891">
    <property type="component" value="Unassembled WGS sequence"/>
</dbReference>
<dbReference type="Proteomes" id="UP000663881">
    <property type="component" value="Unassembled WGS sequence"/>
</dbReference>
<feature type="region of interest" description="Disordered" evidence="1">
    <location>
        <begin position="127"/>
        <end position="155"/>
    </location>
</feature>
<organism evidence="3 4">
    <name type="scientific">Adineta steineri</name>
    <dbReference type="NCBI Taxonomy" id="433720"/>
    <lineage>
        <taxon>Eukaryota</taxon>
        <taxon>Metazoa</taxon>
        <taxon>Spiralia</taxon>
        <taxon>Gnathifera</taxon>
        <taxon>Rotifera</taxon>
        <taxon>Eurotatoria</taxon>
        <taxon>Bdelloidea</taxon>
        <taxon>Adinetida</taxon>
        <taxon>Adinetidae</taxon>
        <taxon>Adineta</taxon>
    </lineage>
</organism>
<gene>
    <name evidence="3" type="ORF">OKA104_LOCUS1203</name>
    <name evidence="2" type="ORF">VCS650_LOCUS27903</name>
</gene>
<dbReference type="EMBL" id="CAJOAY010000028">
    <property type="protein sequence ID" value="CAF3495822.1"/>
    <property type="molecule type" value="Genomic_DNA"/>
</dbReference>
<evidence type="ECO:0000313" key="4">
    <source>
        <dbReference type="Proteomes" id="UP000663881"/>
    </source>
</evidence>
<evidence type="ECO:0000313" key="3">
    <source>
        <dbReference type="EMBL" id="CAF3495822.1"/>
    </source>
</evidence>
<accession>A0A818GYG8</accession>